<feature type="compositionally biased region" description="Basic residues" evidence="2">
    <location>
        <begin position="26"/>
        <end position="37"/>
    </location>
</feature>
<keyword evidence="5" id="KW-1185">Reference proteome</keyword>
<protein>
    <recommendedName>
        <fullName evidence="3">C2H2-type domain-containing protein</fullName>
    </recommendedName>
</protein>
<dbReference type="GO" id="GO:0008270">
    <property type="term" value="F:zinc ion binding"/>
    <property type="evidence" value="ECO:0007669"/>
    <property type="project" value="UniProtKB-KW"/>
</dbReference>
<keyword evidence="1" id="KW-0479">Metal-binding</keyword>
<dbReference type="Pfam" id="PF13912">
    <property type="entry name" value="zf-C2H2_6"/>
    <property type="match status" value="1"/>
</dbReference>
<evidence type="ECO:0000313" key="5">
    <source>
        <dbReference type="Proteomes" id="UP000006038"/>
    </source>
</evidence>
<feature type="compositionally biased region" description="Pro residues" evidence="2">
    <location>
        <begin position="101"/>
        <end position="111"/>
    </location>
</feature>
<dbReference type="EnsemblPlants" id="OB01G48710.1">
    <property type="protein sequence ID" value="OB01G48710.1"/>
    <property type="gene ID" value="OB01G48710"/>
</dbReference>
<keyword evidence="1" id="KW-0862">Zinc</keyword>
<dbReference type="Gramene" id="OB01G48710.1">
    <property type="protein sequence ID" value="OB01G48710.1"/>
    <property type="gene ID" value="OB01G48710"/>
</dbReference>
<name>J3L6L5_ORYBR</name>
<dbReference type="AlphaFoldDB" id="J3L6L5"/>
<accession>J3L6L5</accession>
<evidence type="ECO:0000259" key="3">
    <source>
        <dbReference type="PROSITE" id="PS50157"/>
    </source>
</evidence>
<feature type="compositionally biased region" description="Low complexity" evidence="2">
    <location>
        <begin position="66"/>
        <end position="81"/>
    </location>
</feature>
<dbReference type="HOGENOM" id="CLU_1909878_0_0_1"/>
<dbReference type="InterPro" id="IPR013087">
    <property type="entry name" value="Znf_C2H2_type"/>
</dbReference>
<dbReference type="PROSITE" id="PS50157">
    <property type="entry name" value="ZINC_FINGER_C2H2_2"/>
    <property type="match status" value="1"/>
</dbReference>
<feature type="region of interest" description="Disordered" evidence="2">
    <location>
        <begin position="26"/>
        <end position="133"/>
    </location>
</feature>
<dbReference type="PROSITE" id="PS00028">
    <property type="entry name" value="ZINC_FINGER_C2H2_1"/>
    <property type="match status" value="1"/>
</dbReference>
<feature type="domain" description="C2H2-type" evidence="3">
    <location>
        <begin position="2"/>
        <end position="29"/>
    </location>
</feature>
<feature type="compositionally biased region" description="Basic and acidic residues" evidence="2">
    <location>
        <begin position="82"/>
        <end position="92"/>
    </location>
</feature>
<reference evidence="4" key="1">
    <citation type="journal article" date="2013" name="Nat. Commun.">
        <title>Whole-genome sequencing of Oryza brachyantha reveals mechanisms underlying Oryza genome evolution.</title>
        <authorList>
            <person name="Chen J."/>
            <person name="Huang Q."/>
            <person name="Gao D."/>
            <person name="Wang J."/>
            <person name="Lang Y."/>
            <person name="Liu T."/>
            <person name="Li B."/>
            <person name="Bai Z."/>
            <person name="Luis Goicoechea J."/>
            <person name="Liang C."/>
            <person name="Chen C."/>
            <person name="Zhang W."/>
            <person name="Sun S."/>
            <person name="Liao Y."/>
            <person name="Zhang X."/>
            <person name="Yang L."/>
            <person name="Song C."/>
            <person name="Wang M."/>
            <person name="Shi J."/>
            <person name="Liu G."/>
            <person name="Liu J."/>
            <person name="Zhou H."/>
            <person name="Zhou W."/>
            <person name="Yu Q."/>
            <person name="An N."/>
            <person name="Chen Y."/>
            <person name="Cai Q."/>
            <person name="Wang B."/>
            <person name="Liu B."/>
            <person name="Min J."/>
            <person name="Huang Y."/>
            <person name="Wu H."/>
            <person name="Li Z."/>
            <person name="Zhang Y."/>
            <person name="Yin Y."/>
            <person name="Song W."/>
            <person name="Jiang J."/>
            <person name="Jackson S.A."/>
            <person name="Wing R.A."/>
            <person name="Wang J."/>
            <person name="Chen M."/>
        </authorList>
    </citation>
    <scope>NUCLEOTIDE SEQUENCE [LARGE SCALE GENOMIC DNA]</scope>
    <source>
        <strain evidence="4">cv. IRGC 101232</strain>
    </source>
</reference>
<sequence>MHQCKQCPAAFPTGVALGGHMRKHLNRPLVVNRKKQKPPQDGSDLRLSLAPPGQGAAPAPAPEPVPAIAAAASPPAQAQPEQPKEEVAEHGAEPASETMPTPAPAPAPEPTPTNRRGRTVRIFGVDVEMPPLG</sequence>
<proteinExistence type="predicted"/>
<organism evidence="4">
    <name type="scientific">Oryza brachyantha</name>
    <name type="common">malo sina</name>
    <dbReference type="NCBI Taxonomy" id="4533"/>
    <lineage>
        <taxon>Eukaryota</taxon>
        <taxon>Viridiplantae</taxon>
        <taxon>Streptophyta</taxon>
        <taxon>Embryophyta</taxon>
        <taxon>Tracheophyta</taxon>
        <taxon>Spermatophyta</taxon>
        <taxon>Magnoliopsida</taxon>
        <taxon>Liliopsida</taxon>
        <taxon>Poales</taxon>
        <taxon>Poaceae</taxon>
        <taxon>BOP clade</taxon>
        <taxon>Oryzoideae</taxon>
        <taxon>Oryzeae</taxon>
        <taxon>Oryzinae</taxon>
        <taxon>Oryza</taxon>
    </lineage>
</organism>
<evidence type="ECO:0000256" key="2">
    <source>
        <dbReference type="SAM" id="MobiDB-lite"/>
    </source>
</evidence>
<evidence type="ECO:0000256" key="1">
    <source>
        <dbReference type="PROSITE-ProRule" id="PRU00042"/>
    </source>
</evidence>
<dbReference type="Proteomes" id="UP000006038">
    <property type="component" value="Chromosome 1"/>
</dbReference>
<evidence type="ECO:0000313" key="4">
    <source>
        <dbReference type="EnsemblPlants" id="OB01G48710.1"/>
    </source>
</evidence>
<reference evidence="4" key="2">
    <citation type="submission" date="2013-04" db="UniProtKB">
        <authorList>
            <consortium name="EnsemblPlants"/>
        </authorList>
    </citation>
    <scope>IDENTIFICATION</scope>
</reference>
<keyword evidence="1" id="KW-0863">Zinc-finger</keyword>